<reference evidence="9" key="3">
    <citation type="submission" date="2025-08" db="UniProtKB">
        <authorList>
            <consortium name="Ensembl"/>
        </authorList>
    </citation>
    <scope>IDENTIFICATION</scope>
</reference>
<dbReference type="PANTHER" id="PTHR12167">
    <property type="entry name" value="C-TYPE NATRIURETIC PEPTIDE"/>
    <property type="match status" value="1"/>
</dbReference>
<dbReference type="GO" id="GO:0005576">
    <property type="term" value="C:extracellular region"/>
    <property type="evidence" value="ECO:0007669"/>
    <property type="project" value="UniProtKB-SubCell"/>
</dbReference>
<dbReference type="Ensembl" id="ENSELUT00000005839.3">
    <property type="protein sequence ID" value="ENSELUP00000008270.1"/>
    <property type="gene ID" value="ENSELUG00000008985.3"/>
</dbReference>
<dbReference type="Pfam" id="PF00212">
    <property type="entry name" value="ANP"/>
    <property type="match status" value="1"/>
</dbReference>
<comment type="similarity">
    <text evidence="2 8">Belongs to the natriuretic peptide family.</text>
</comment>
<dbReference type="InParanoid" id="A0A3P8XWV7"/>
<keyword evidence="4" id="KW-0165">Cleavage on pair of basic residues</keyword>
<dbReference type="InterPro" id="IPR000663">
    <property type="entry name" value="Natr_peptide"/>
</dbReference>
<dbReference type="GeneTree" id="ENSGT00530000065390"/>
<keyword evidence="5" id="KW-0372">Hormone</keyword>
<evidence type="ECO:0000256" key="3">
    <source>
        <dbReference type="ARBA" id="ARBA00022525"/>
    </source>
</evidence>
<evidence type="ECO:0000313" key="10">
    <source>
        <dbReference type="Proteomes" id="UP000265140"/>
    </source>
</evidence>
<reference evidence="10" key="1">
    <citation type="journal article" date="2014" name="PLoS ONE">
        <title>The genome and linkage map of the northern pike (Esox lucius): conserved synteny revealed between the salmonid sister group and the Neoteleostei.</title>
        <authorList>
            <person name="Rondeau E.B."/>
            <person name="Minkley D.R."/>
            <person name="Leong J.S."/>
            <person name="Messmer A.M."/>
            <person name="Jantzen J.R."/>
            <person name="von Schalburg K.R."/>
            <person name="Lemon C."/>
            <person name="Bird N.H."/>
            <person name="Koop B.F."/>
        </authorList>
    </citation>
    <scope>NUCLEOTIDE SEQUENCE</scope>
</reference>
<dbReference type="PANTHER" id="PTHR12167:SF5">
    <property type="entry name" value="C-TYPE NATRIURETIC PEPTIDE 3-LIKE PRECURSOR"/>
    <property type="match status" value="1"/>
</dbReference>
<evidence type="ECO:0000256" key="7">
    <source>
        <dbReference type="ARBA" id="ARBA00023157"/>
    </source>
</evidence>
<dbReference type="STRING" id="8010.ENSELUP00000031438"/>
<dbReference type="GO" id="GO:0007168">
    <property type="term" value="P:receptor guanylyl cyclase signaling pathway"/>
    <property type="evidence" value="ECO:0007669"/>
    <property type="project" value="TreeGrafter"/>
</dbReference>
<dbReference type="GO" id="GO:0006182">
    <property type="term" value="P:cGMP biosynthetic process"/>
    <property type="evidence" value="ECO:0007669"/>
    <property type="project" value="TreeGrafter"/>
</dbReference>
<reference evidence="9" key="2">
    <citation type="submission" date="2020-02" db="EMBL/GenBank/DDBJ databases">
        <title>Esox lucius (northern pike) genome, fEsoLuc1, primary haplotype.</title>
        <authorList>
            <person name="Myers G."/>
            <person name="Karagic N."/>
            <person name="Meyer A."/>
            <person name="Pippel M."/>
            <person name="Reichard M."/>
            <person name="Winkler S."/>
            <person name="Tracey A."/>
            <person name="Sims Y."/>
            <person name="Howe K."/>
            <person name="Rhie A."/>
            <person name="Formenti G."/>
            <person name="Durbin R."/>
            <person name="Fedrigo O."/>
            <person name="Jarvis E.D."/>
        </authorList>
    </citation>
    <scope>NUCLEOTIDE SEQUENCE [LARGE SCALE GENOMIC DNA]</scope>
</reference>
<reference evidence="9" key="4">
    <citation type="submission" date="2025-09" db="UniProtKB">
        <authorList>
            <consortium name="Ensembl"/>
        </authorList>
    </citation>
    <scope>IDENTIFICATION</scope>
</reference>
<proteinExistence type="inferred from homology"/>
<evidence type="ECO:0000256" key="5">
    <source>
        <dbReference type="ARBA" id="ARBA00022702"/>
    </source>
</evidence>
<dbReference type="GO" id="GO:0097746">
    <property type="term" value="P:blood vessel diameter maintenance"/>
    <property type="evidence" value="ECO:0007669"/>
    <property type="project" value="UniProtKB-KW"/>
</dbReference>
<evidence type="ECO:0000313" key="9">
    <source>
        <dbReference type="Ensembl" id="ENSELUP00000008270.1"/>
    </source>
</evidence>
<dbReference type="SMART" id="SM00183">
    <property type="entry name" value="NAT_PEP"/>
    <property type="match status" value="1"/>
</dbReference>
<dbReference type="Bgee" id="ENSELUG00000008985">
    <property type="expression patterns" value="Expressed in heart and 2 other cell types or tissues"/>
</dbReference>
<dbReference type="GO" id="GO:0005179">
    <property type="term" value="F:hormone activity"/>
    <property type="evidence" value="ECO:0007669"/>
    <property type="project" value="UniProtKB-KW"/>
</dbReference>
<dbReference type="InterPro" id="IPR002406">
    <property type="entry name" value="C_natriurtcpep"/>
</dbReference>
<accession>A0A3P8XWV7</accession>
<organism evidence="9 10">
    <name type="scientific">Esox lucius</name>
    <name type="common">Northern pike</name>
    <dbReference type="NCBI Taxonomy" id="8010"/>
    <lineage>
        <taxon>Eukaryota</taxon>
        <taxon>Metazoa</taxon>
        <taxon>Chordata</taxon>
        <taxon>Craniata</taxon>
        <taxon>Vertebrata</taxon>
        <taxon>Euteleostomi</taxon>
        <taxon>Actinopterygii</taxon>
        <taxon>Neopterygii</taxon>
        <taxon>Teleostei</taxon>
        <taxon>Protacanthopterygii</taxon>
        <taxon>Esociformes</taxon>
        <taxon>Esocidae</taxon>
        <taxon>Esox</taxon>
    </lineage>
</organism>
<dbReference type="InterPro" id="IPR030480">
    <property type="entry name" value="Natr_peptide_CS"/>
</dbReference>
<dbReference type="OMA" id="MIANIYI"/>
<evidence type="ECO:0000256" key="4">
    <source>
        <dbReference type="ARBA" id="ARBA00022685"/>
    </source>
</evidence>
<evidence type="ECO:0000256" key="2">
    <source>
        <dbReference type="ARBA" id="ARBA00009041"/>
    </source>
</evidence>
<keyword evidence="10" id="KW-1185">Reference proteome</keyword>
<dbReference type="PRINTS" id="PR00713">
    <property type="entry name" value="CNATPEPTIDE"/>
</dbReference>
<keyword evidence="6 8" id="KW-0838">Vasoactive</keyword>
<dbReference type="AlphaFoldDB" id="A0A3P8XWV7"/>
<comment type="subcellular location">
    <subcellularLocation>
        <location evidence="1 8">Secreted</location>
    </subcellularLocation>
</comment>
<dbReference type="Proteomes" id="UP000265140">
    <property type="component" value="Chromosome 12"/>
</dbReference>
<dbReference type="FunCoup" id="A0A3P8XWV7">
    <property type="interactions" value="27"/>
</dbReference>
<name>A0A3P8XWV7_ESOLU</name>
<keyword evidence="3" id="KW-0964">Secreted</keyword>
<evidence type="ECO:0000256" key="8">
    <source>
        <dbReference type="RuleBase" id="RU003686"/>
    </source>
</evidence>
<sequence length="167" mass="18565">MSRLDETHRYKSAPGDVAIRIGEGNGLDNLKRQVETTNYIKMISNIQFCCLSVLVLLNLVGAKPVSNLQSLKELLEESNVPYYGSEESEVDDKDLNTEKEAFTGEVVQPWLTEDRSALTGKENAVARLLSDIMTTPKRSWGRFKKGGMRSCFGVRLERIGSFSGLGC</sequence>
<evidence type="ECO:0000256" key="1">
    <source>
        <dbReference type="ARBA" id="ARBA00004613"/>
    </source>
</evidence>
<evidence type="ECO:0000256" key="6">
    <source>
        <dbReference type="ARBA" id="ARBA00022858"/>
    </source>
</evidence>
<protein>
    <recommendedName>
        <fullName evidence="11">C-type natriuretic peptide 3</fullName>
    </recommendedName>
</protein>
<keyword evidence="7" id="KW-1015">Disulfide bond</keyword>
<evidence type="ECO:0008006" key="11">
    <source>
        <dbReference type="Google" id="ProtNLM"/>
    </source>
</evidence>
<dbReference type="PROSITE" id="PS00263">
    <property type="entry name" value="NATRIURETIC_PEPTIDE"/>
    <property type="match status" value="1"/>
</dbReference>